<dbReference type="RefSeq" id="XP_024342985.1">
    <property type="nucleotide sequence ID" value="XM_024480321.1"/>
</dbReference>
<dbReference type="EMBL" id="KZ110592">
    <property type="protein sequence ID" value="OSX66191.1"/>
    <property type="molecule type" value="Genomic_DNA"/>
</dbReference>
<keyword evidence="2" id="KW-1185">Reference proteome</keyword>
<dbReference type="Proteomes" id="UP000194127">
    <property type="component" value="Unassembled WGS sequence"/>
</dbReference>
<evidence type="ECO:0000313" key="1">
    <source>
        <dbReference type="EMBL" id="OSX66191.1"/>
    </source>
</evidence>
<sequence length="120" mass="13109">MSLLFLPDLPPQAPISPNLSPVQVKHEEILISLEELRQSQRNPKPESSLGQLVISNPILNSSPCHMSPRHQTSSVTSTTIAVVRPLEHSLLSNPLSPSLPVMSSPVFLPDKNTLKLLLPL</sequence>
<protein>
    <submittedName>
        <fullName evidence="1">Uncharacterized protein</fullName>
    </submittedName>
</protein>
<gene>
    <name evidence="1" type="ORF">POSPLADRAFT_1052861</name>
</gene>
<proteinExistence type="predicted"/>
<dbReference type="AlphaFoldDB" id="A0A1X6NC63"/>
<dbReference type="GeneID" id="36325271"/>
<name>A0A1X6NC63_9APHY</name>
<accession>A0A1X6NC63</accession>
<organism evidence="1 2">
    <name type="scientific">Postia placenta MAD-698-R-SB12</name>
    <dbReference type="NCBI Taxonomy" id="670580"/>
    <lineage>
        <taxon>Eukaryota</taxon>
        <taxon>Fungi</taxon>
        <taxon>Dikarya</taxon>
        <taxon>Basidiomycota</taxon>
        <taxon>Agaricomycotina</taxon>
        <taxon>Agaricomycetes</taxon>
        <taxon>Polyporales</taxon>
        <taxon>Adustoporiaceae</taxon>
        <taxon>Rhodonia</taxon>
    </lineage>
</organism>
<evidence type="ECO:0000313" key="2">
    <source>
        <dbReference type="Proteomes" id="UP000194127"/>
    </source>
</evidence>
<reference evidence="1 2" key="1">
    <citation type="submission" date="2017-04" db="EMBL/GenBank/DDBJ databases">
        <title>Genome Sequence of the Model Brown-Rot Fungus Postia placenta SB12.</title>
        <authorList>
            <consortium name="DOE Joint Genome Institute"/>
            <person name="Gaskell J."/>
            <person name="Kersten P."/>
            <person name="Larrondo L.F."/>
            <person name="Canessa P."/>
            <person name="Martinez D."/>
            <person name="Hibbett D."/>
            <person name="Schmoll M."/>
            <person name="Kubicek C.P."/>
            <person name="Martinez A.T."/>
            <person name="Yadav J."/>
            <person name="Master E."/>
            <person name="Magnuson J.K."/>
            <person name="James T."/>
            <person name="Yaver D."/>
            <person name="Berka R."/>
            <person name="Labutti K."/>
            <person name="Lipzen A."/>
            <person name="Aerts A."/>
            <person name="Barry K."/>
            <person name="Henrissat B."/>
            <person name="Blanchette R."/>
            <person name="Grigoriev I."/>
            <person name="Cullen D."/>
        </authorList>
    </citation>
    <scope>NUCLEOTIDE SEQUENCE [LARGE SCALE GENOMIC DNA]</scope>
    <source>
        <strain evidence="1 2">MAD-698-R-SB12</strain>
    </source>
</reference>